<keyword evidence="3" id="KW-1185">Reference proteome</keyword>
<proteinExistence type="predicted"/>
<name>A0AAX6H162_IRIPA</name>
<reference evidence="2" key="1">
    <citation type="journal article" date="2023" name="GigaByte">
        <title>Genome assembly of the bearded iris, Iris pallida Lam.</title>
        <authorList>
            <person name="Bruccoleri R.E."/>
            <person name="Oakeley E.J."/>
            <person name="Faust A.M.E."/>
            <person name="Altorfer M."/>
            <person name="Dessus-Babus S."/>
            <person name="Burckhardt D."/>
            <person name="Oertli M."/>
            <person name="Naumann U."/>
            <person name="Petersen F."/>
            <person name="Wong J."/>
        </authorList>
    </citation>
    <scope>NUCLEOTIDE SEQUENCE</scope>
    <source>
        <strain evidence="2">GSM-AAB239-AS_SAM_17_03QT</strain>
    </source>
</reference>
<dbReference type="EMBL" id="JANAVB010014464">
    <property type="protein sequence ID" value="KAJ6834348.1"/>
    <property type="molecule type" value="Genomic_DNA"/>
</dbReference>
<organism evidence="2 3">
    <name type="scientific">Iris pallida</name>
    <name type="common">Sweet iris</name>
    <dbReference type="NCBI Taxonomy" id="29817"/>
    <lineage>
        <taxon>Eukaryota</taxon>
        <taxon>Viridiplantae</taxon>
        <taxon>Streptophyta</taxon>
        <taxon>Embryophyta</taxon>
        <taxon>Tracheophyta</taxon>
        <taxon>Spermatophyta</taxon>
        <taxon>Magnoliopsida</taxon>
        <taxon>Liliopsida</taxon>
        <taxon>Asparagales</taxon>
        <taxon>Iridaceae</taxon>
        <taxon>Iridoideae</taxon>
        <taxon>Irideae</taxon>
        <taxon>Iris</taxon>
    </lineage>
</organism>
<sequence>MCRNINFIFSRFQILAKLILILFLHSCLISINFIDYFYLFRSLTEDLLVVLTT</sequence>
<comment type="caution">
    <text evidence="2">The sequence shown here is derived from an EMBL/GenBank/DDBJ whole genome shotgun (WGS) entry which is preliminary data.</text>
</comment>
<evidence type="ECO:0008006" key="4">
    <source>
        <dbReference type="Google" id="ProtNLM"/>
    </source>
</evidence>
<keyword evidence="1" id="KW-1133">Transmembrane helix</keyword>
<evidence type="ECO:0000313" key="2">
    <source>
        <dbReference type="EMBL" id="KAJ6834348.1"/>
    </source>
</evidence>
<dbReference type="AlphaFoldDB" id="A0AAX6H162"/>
<keyword evidence="1" id="KW-0472">Membrane</keyword>
<feature type="transmembrane region" description="Helical" evidence="1">
    <location>
        <begin position="12"/>
        <end position="34"/>
    </location>
</feature>
<keyword evidence="1" id="KW-0812">Transmembrane</keyword>
<dbReference type="Proteomes" id="UP001140949">
    <property type="component" value="Unassembled WGS sequence"/>
</dbReference>
<accession>A0AAX6H162</accession>
<gene>
    <name evidence="2" type="ORF">M6B38_335560</name>
</gene>
<reference evidence="2" key="2">
    <citation type="submission" date="2023-04" db="EMBL/GenBank/DDBJ databases">
        <authorList>
            <person name="Bruccoleri R.E."/>
            <person name="Oakeley E.J."/>
            <person name="Faust A.-M."/>
            <person name="Dessus-Babus S."/>
            <person name="Altorfer M."/>
            <person name="Burckhardt D."/>
            <person name="Oertli M."/>
            <person name="Naumann U."/>
            <person name="Petersen F."/>
            <person name="Wong J."/>
        </authorList>
    </citation>
    <scope>NUCLEOTIDE SEQUENCE</scope>
    <source>
        <strain evidence="2">GSM-AAB239-AS_SAM_17_03QT</strain>
        <tissue evidence="2">Leaf</tissue>
    </source>
</reference>
<protein>
    <recommendedName>
        <fullName evidence="4">Lipoprotein</fullName>
    </recommendedName>
</protein>
<evidence type="ECO:0000256" key="1">
    <source>
        <dbReference type="SAM" id="Phobius"/>
    </source>
</evidence>
<evidence type="ECO:0000313" key="3">
    <source>
        <dbReference type="Proteomes" id="UP001140949"/>
    </source>
</evidence>